<dbReference type="EMBL" id="JAWJBA010000001">
    <property type="protein sequence ID" value="MDV2682766.1"/>
    <property type="molecule type" value="Genomic_DNA"/>
</dbReference>
<evidence type="ECO:0000313" key="2">
    <source>
        <dbReference type="EMBL" id="MDV2682766.1"/>
    </source>
</evidence>
<name>A0ABU3X4E5_9BACI</name>
<feature type="transmembrane region" description="Helical" evidence="1">
    <location>
        <begin position="7"/>
        <end position="25"/>
    </location>
</feature>
<gene>
    <name evidence="2" type="ORF">RYX56_00105</name>
</gene>
<comment type="caution">
    <text evidence="2">The sequence shown here is derived from an EMBL/GenBank/DDBJ whole genome shotgun (WGS) entry which is preliminary data.</text>
</comment>
<keyword evidence="1" id="KW-0472">Membrane</keyword>
<dbReference type="RefSeq" id="WP_317120106.1">
    <property type="nucleotide sequence ID" value="NZ_JAWJBA010000001.1"/>
</dbReference>
<reference evidence="2 3" key="1">
    <citation type="submission" date="2023-10" db="EMBL/GenBank/DDBJ databases">
        <title>Screening of Alkalihalobacillus lindianensis BZ-TG-R113 and Its Alleviation of Salt Stress on Rapeseed Growth.</title>
        <authorList>
            <person name="Zhao B."/>
            <person name="Guo T."/>
        </authorList>
    </citation>
    <scope>NUCLEOTIDE SEQUENCE [LARGE SCALE GENOMIC DNA]</scope>
    <source>
        <strain evidence="2 3">BZ-TG-R113</strain>
    </source>
</reference>
<protein>
    <recommendedName>
        <fullName evidence="4">DUF4306 domain-containing protein</fullName>
    </recommendedName>
</protein>
<feature type="transmembrane region" description="Helical" evidence="1">
    <location>
        <begin position="78"/>
        <end position="97"/>
    </location>
</feature>
<dbReference type="Proteomes" id="UP001287282">
    <property type="component" value="Unassembled WGS sequence"/>
</dbReference>
<keyword evidence="1" id="KW-1133">Transmembrane helix</keyword>
<keyword evidence="1" id="KW-0812">Transmembrane</keyword>
<proteinExistence type="predicted"/>
<evidence type="ECO:0000256" key="1">
    <source>
        <dbReference type="SAM" id="Phobius"/>
    </source>
</evidence>
<evidence type="ECO:0008006" key="4">
    <source>
        <dbReference type="Google" id="ProtNLM"/>
    </source>
</evidence>
<feature type="transmembrane region" description="Helical" evidence="1">
    <location>
        <begin position="109"/>
        <end position="127"/>
    </location>
</feature>
<keyword evidence="3" id="KW-1185">Reference proteome</keyword>
<sequence length="145" mass="17028">MTLTKKFLLILFLAVVAISFLFVIFTEFNPVGYDYYLEEDESIMIIEEGFVQKERYQVEVTTSQALRVVLPITEAKQLWNVNLAIFSLLVAAFGYVFKRYIRTRKYAKWYVLGFILALNLFTAGHIHEHLQLYETITEEVNSIRE</sequence>
<organism evidence="2 3">
    <name type="scientific">Alkalihalophilus lindianensis</name>
    <dbReference type="NCBI Taxonomy" id="1630542"/>
    <lineage>
        <taxon>Bacteria</taxon>
        <taxon>Bacillati</taxon>
        <taxon>Bacillota</taxon>
        <taxon>Bacilli</taxon>
        <taxon>Bacillales</taxon>
        <taxon>Bacillaceae</taxon>
        <taxon>Alkalihalophilus</taxon>
    </lineage>
</organism>
<evidence type="ECO:0000313" key="3">
    <source>
        <dbReference type="Proteomes" id="UP001287282"/>
    </source>
</evidence>
<accession>A0ABU3X4E5</accession>